<keyword evidence="4" id="KW-1185">Reference proteome</keyword>
<dbReference type="PANTHER" id="PTHR24088:SF0">
    <property type="entry name" value="SMALL RIBOSOMAL SUBUNIT PROTEIN US17M"/>
    <property type="match status" value="1"/>
</dbReference>
<name>A0ABM0GU48_SACKO</name>
<evidence type="ECO:0000256" key="3">
    <source>
        <dbReference type="ARBA" id="ARBA00023274"/>
    </source>
</evidence>
<dbReference type="InterPro" id="IPR039193">
    <property type="entry name" value="Ribosomal_uS17m_metazoa"/>
</dbReference>
<dbReference type="PANTHER" id="PTHR24088">
    <property type="entry name" value="28S RIBOSOMAL PROTEIN S17, MITOCHONDRIAL"/>
    <property type="match status" value="1"/>
</dbReference>
<evidence type="ECO:0000313" key="4">
    <source>
        <dbReference type="Proteomes" id="UP000694865"/>
    </source>
</evidence>
<organism evidence="4 5">
    <name type="scientific">Saccoglossus kowalevskii</name>
    <name type="common">Acorn worm</name>
    <dbReference type="NCBI Taxonomy" id="10224"/>
    <lineage>
        <taxon>Eukaryota</taxon>
        <taxon>Metazoa</taxon>
        <taxon>Hemichordata</taxon>
        <taxon>Enteropneusta</taxon>
        <taxon>Harrimaniidae</taxon>
        <taxon>Saccoglossus</taxon>
    </lineage>
</organism>
<dbReference type="Gene3D" id="2.40.50.140">
    <property type="entry name" value="Nucleic acid-binding proteins"/>
    <property type="match status" value="1"/>
</dbReference>
<evidence type="ECO:0000256" key="1">
    <source>
        <dbReference type="ARBA" id="ARBA00010254"/>
    </source>
</evidence>
<proteinExistence type="inferred from homology"/>
<dbReference type="Pfam" id="PF00366">
    <property type="entry name" value="Ribosomal_S17"/>
    <property type="match status" value="1"/>
</dbReference>
<dbReference type="InterPro" id="IPR012340">
    <property type="entry name" value="NA-bd_OB-fold"/>
</dbReference>
<dbReference type="GeneID" id="100366366"/>
<keyword evidence="2" id="KW-0689">Ribosomal protein</keyword>
<dbReference type="RefSeq" id="XP_002737408.1">
    <property type="nucleotide sequence ID" value="XM_002737362.2"/>
</dbReference>
<dbReference type="SUPFAM" id="SSF50249">
    <property type="entry name" value="Nucleic acid-binding proteins"/>
    <property type="match status" value="1"/>
</dbReference>
<gene>
    <name evidence="5" type="primary">LOC100366366</name>
</gene>
<accession>A0ABM0GU48</accession>
<evidence type="ECO:0000313" key="5">
    <source>
        <dbReference type="RefSeq" id="XP_002737408.1"/>
    </source>
</evidence>
<reference evidence="5" key="1">
    <citation type="submission" date="2025-08" db="UniProtKB">
        <authorList>
            <consortium name="RefSeq"/>
        </authorList>
    </citation>
    <scope>IDENTIFICATION</scope>
    <source>
        <tissue evidence="5">Testes</tissue>
    </source>
</reference>
<protein>
    <submittedName>
        <fullName evidence="5">28S ribosomal protein S17, mitochondrial-like</fullName>
    </submittedName>
</protein>
<sequence>MTSKAPNMMRLFLGQVFGIRMNRTIKVKVTKMELDEYVMKYYSKPQICYVYDGKYETTSGDIVLIKELPVPRSAKVRHSLEKIVYQVGRTIDPITRRRCTYFSYLDDAGTKQTMDDVGKNQTNADME</sequence>
<comment type="similarity">
    <text evidence="1">Belongs to the universal ribosomal protein uS17 family.</text>
</comment>
<dbReference type="Proteomes" id="UP000694865">
    <property type="component" value="Unplaced"/>
</dbReference>
<dbReference type="InterPro" id="IPR000266">
    <property type="entry name" value="Ribosomal_uS17"/>
</dbReference>
<evidence type="ECO:0000256" key="2">
    <source>
        <dbReference type="ARBA" id="ARBA00022980"/>
    </source>
</evidence>
<keyword evidence="3" id="KW-0687">Ribonucleoprotein</keyword>